<dbReference type="Proteomes" id="UP001357485">
    <property type="component" value="Unassembled WGS sequence"/>
</dbReference>
<comment type="caution">
    <text evidence="2">The sequence shown here is derived from an EMBL/GenBank/DDBJ whole genome shotgun (WGS) entry which is preliminary data.</text>
</comment>
<organism evidence="2 3">
    <name type="scientific">Cryomyces antarcticus</name>
    <dbReference type="NCBI Taxonomy" id="329879"/>
    <lineage>
        <taxon>Eukaryota</taxon>
        <taxon>Fungi</taxon>
        <taxon>Dikarya</taxon>
        <taxon>Ascomycota</taxon>
        <taxon>Pezizomycotina</taxon>
        <taxon>Dothideomycetes</taxon>
        <taxon>Dothideomycetes incertae sedis</taxon>
        <taxon>Cryomyces</taxon>
    </lineage>
</organism>
<protein>
    <submittedName>
        <fullName evidence="2">Uncharacterized protein</fullName>
    </submittedName>
</protein>
<gene>
    <name evidence="2" type="ORF">LTR16_006220</name>
</gene>
<evidence type="ECO:0000256" key="1">
    <source>
        <dbReference type="SAM" id="MobiDB-lite"/>
    </source>
</evidence>
<sequence length="391" mass="43531">KPASVSFPRNDIEAAVVKIFKAKAPVAHKIHCSSRLKIGRHTLVEWLEPKAFADEQWQMDFLNDLGNCRPWVVKGSSEKSRLVRELAWEGKMFGSFTQTEVEVVKRWIDELDGPAFDAKRYWSFTGRKEITSAQRLDRKQDILCDYPVLQDDDDDDDDPSKSLKPQAQLHSFPPSPATTLSRPTSSIISTPTPNLTHLLPLWFTHPCLLESHVSIPFKVATPTGSAIVCLLRAHSGFEREGPGVAGMDEVRRPAADVVGLVELGLEMCRRAGVKEPKDLREVMEEAVGEGEREGATFARKMLAWSMRPTKNEALLLGLSTACVELHERVAASDLLSPSSRDVLLQIVERERESLSVCREGIDEDGARYGAFCRGYAIGRREVGRAVGEAQL</sequence>
<name>A0ABR0LVZ8_9PEZI</name>
<keyword evidence="3" id="KW-1185">Reference proteome</keyword>
<evidence type="ECO:0000313" key="2">
    <source>
        <dbReference type="EMBL" id="KAK5249472.1"/>
    </source>
</evidence>
<feature type="region of interest" description="Disordered" evidence="1">
    <location>
        <begin position="148"/>
        <end position="186"/>
    </location>
</feature>
<reference evidence="2 3" key="1">
    <citation type="submission" date="2023-08" db="EMBL/GenBank/DDBJ databases">
        <title>Black Yeasts Isolated from many extreme environments.</title>
        <authorList>
            <person name="Coleine C."/>
            <person name="Stajich J.E."/>
            <person name="Selbmann L."/>
        </authorList>
    </citation>
    <scope>NUCLEOTIDE SEQUENCE [LARGE SCALE GENOMIC DNA]</scope>
    <source>
        <strain evidence="2 3">CCFEE 536</strain>
    </source>
</reference>
<accession>A0ABR0LVZ8</accession>
<feature type="non-terminal residue" evidence="2">
    <location>
        <position position="1"/>
    </location>
</feature>
<proteinExistence type="predicted"/>
<dbReference type="EMBL" id="JAVRRA010009336">
    <property type="protein sequence ID" value="KAK5249472.1"/>
    <property type="molecule type" value="Genomic_DNA"/>
</dbReference>
<evidence type="ECO:0000313" key="3">
    <source>
        <dbReference type="Proteomes" id="UP001357485"/>
    </source>
</evidence>